<protein>
    <submittedName>
        <fullName evidence="2">Uncharacterized protein</fullName>
    </submittedName>
</protein>
<feature type="region of interest" description="Disordered" evidence="1">
    <location>
        <begin position="1"/>
        <end position="72"/>
    </location>
</feature>
<gene>
    <name evidence="2" type="ORF">ABVV53_07130</name>
</gene>
<reference evidence="2 3" key="1">
    <citation type="submission" date="2024-07" db="EMBL/GenBank/DDBJ databases">
        <title>Novosphingobium kalidii RD2P27.</title>
        <authorList>
            <person name="Sun J.-Q."/>
        </authorList>
    </citation>
    <scope>NUCLEOTIDE SEQUENCE [LARGE SCALE GENOMIC DNA]</scope>
    <source>
        <strain evidence="2 3">RD2P27</strain>
    </source>
</reference>
<organism evidence="2 3">
    <name type="scientific">Novosphingobium kalidii</name>
    <dbReference type="NCBI Taxonomy" id="3230299"/>
    <lineage>
        <taxon>Bacteria</taxon>
        <taxon>Pseudomonadati</taxon>
        <taxon>Pseudomonadota</taxon>
        <taxon>Alphaproteobacteria</taxon>
        <taxon>Sphingomonadales</taxon>
        <taxon>Sphingomonadaceae</taxon>
        <taxon>Novosphingobium</taxon>
    </lineage>
</organism>
<evidence type="ECO:0000313" key="2">
    <source>
        <dbReference type="EMBL" id="MET1755227.1"/>
    </source>
</evidence>
<evidence type="ECO:0000313" key="3">
    <source>
        <dbReference type="Proteomes" id="UP001548713"/>
    </source>
</evidence>
<accession>A0ABV2D054</accession>
<proteinExistence type="predicted"/>
<keyword evidence="3" id="KW-1185">Reference proteome</keyword>
<comment type="caution">
    <text evidence="2">The sequence shown here is derived from an EMBL/GenBank/DDBJ whole genome shotgun (WGS) entry which is preliminary data.</text>
</comment>
<dbReference type="Proteomes" id="UP001548713">
    <property type="component" value="Unassembled WGS sequence"/>
</dbReference>
<dbReference type="EMBL" id="JBEWLY010000013">
    <property type="protein sequence ID" value="MET1755227.1"/>
    <property type="molecule type" value="Genomic_DNA"/>
</dbReference>
<dbReference type="RefSeq" id="WP_353983702.1">
    <property type="nucleotide sequence ID" value="NZ_JBEWLY010000013.1"/>
</dbReference>
<sequence length="72" mass="7827">MPERQSRHPDNDLIDRAQELGGGTGSSAGGTLQRDVGSRAELSNADGSEPEVERVRKSDEGDRVPRPKTNRQ</sequence>
<feature type="compositionally biased region" description="Basic and acidic residues" evidence="1">
    <location>
        <begin position="51"/>
        <end position="65"/>
    </location>
</feature>
<name>A0ABV2D054_9SPHN</name>
<evidence type="ECO:0000256" key="1">
    <source>
        <dbReference type="SAM" id="MobiDB-lite"/>
    </source>
</evidence>
<feature type="compositionally biased region" description="Basic and acidic residues" evidence="1">
    <location>
        <begin position="1"/>
        <end position="18"/>
    </location>
</feature>